<evidence type="ECO:0000256" key="4">
    <source>
        <dbReference type="ARBA" id="ARBA00023157"/>
    </source>
</evidence>
<evidence type="ECO:0000313" key="9">
    <source>
        <dbReference type="Proteomes" id="UP000815846"/>
    </source>
</evidence>
<dbReference type="InterPro" id="IPR011900">
    <property type="entry name" value="GRX_bact"/>
</dbReference>
<sequence>MAKVEIYTKAYCPFCTHALALLKSKAVDYTEIKIDGDMAMRSTMIERSNGSYTVPQIFINDDHVGGCDQLVALERSKQLDELLNA</sequence>
<name>A0ABY3MY82_9GAMM</name>
<evidence type="ECO:0000256" key="3">
    <source>
        <dbReference type="ARBA" id="ARBA00022982"/>
    </source>
</evidence>
<dbReference type="Pfam" id="PF00462">
    <property type="entry name" value="Glutaredoxin"/>
    <property type="match status" value="1"/>
</dbReference>
<reference evidence="8 9" key="1">
    <citation type="submission" date="2019-08" db="EMBL/GenBank/DDBJ databases">
        <title>Microbe sample from Colwellia echini.</title>
        <authorList>
            <person name="Christiansen L."/>
            <person name="Pathiraja D."/>
            <person name="Schultz-Johansen M."/>
            <person name="Choi I.-G."/>
            <person name="Stougaard P."/>
        </authorList>
    </citation>
    <scope>NUCLEOTIDE SEQUENCE [LARGE SCALE GENOMIC DNA]</scope>
    <source>
        <strain evidence="8 9">A3</strain>
    </source>
</reference>
<dbReference type="Proteomes" id="UP000815846">
    <property type="component" value="Unassembled WGS sequence"/>
</dbReference>
<protein>
    <recommendedName>
        <fullName evidence="6">Glutaredoxin</fullName>
    </recommendedName>
</protein>
<organism evidence="8 9">
    <name type="scientific">Colwellia echini</name>
    <dbReference type="NCBI Taxonomy" id="1982103"/>
    <lineage>
        <taxon>Bacteria</taxon>
        <taxon>Pseudomonadati</taxon>
        <taxon>Pseudomonadota</taxon>
        <taxon>Gammaproteobacteria</taxon>
        <taxon>Alteromonadales</taxon>
        <taxon>Colwelliaceae</taxon>
        <taxon>Colwellia</taxon>
    </lineage>
</organism>
<keyword evidence="4" id="KW-1015">Disulfide bond</keyword>
<dbReference type="PANTHER" id="PTHR45694:SF18">
    <property type="entry name" value="GLUTAREDOXIN-1-RELATED"/>
    <property type="match status" value="1"/>
</dbReference>
<feature type="domain" description="Glutaredoxin" evidence="7">
    <location>
        <begin position="4"/>
        <end position="64"/>
    </location>
</feature>
<keyword evidence="2 6" id="KW-0813">Transport</keyword>
<dbReference type="RefSeq" id="WP_101345473.1">
    <property type="nucleotide sequence ID" value="NZ_PJAI02000006.1"/>
</dbReference>
<comment type="caution">
    <text evidence="8">The sequence shown here is derived from an EMBL/GenBank/DDBJ whole genome shotgun (WGS) entry which is preliminary data.</text>
</comment>
<dbReference type="SUPFAM" id="SSF52833">
    <property type="entry name" value="Thioredoxin-like"/>
    <property type="match status" value="1"/>
</dbReference>
<dbReference type="PROSITE" id="PS51354">
    <property type="entry name" value="GLUTAREDOXIN_2"/>
    <property type="match status" value="1"/>
</dbReference>
<dbReference type="PROSITE" id="PS00195">
    <property type="entry name" value="GLUTAREDOXIN_1"/>
    <property type="match status" value="1"/>
</dbReference>
<dbReference type="InterPro" id="IPR014025">
    <property type="entry name" value="Glutaredoxin_subgr"/>
</dbReference>
<evidence type="ECO:0000256" key="5">
    <source>
        <dbReference type="ARBA" id="ARBA00023284"/>
    </source>
</evidence>
<evidence type="ECO:0000256" key="6">
    <source>
        <dbReference type="RuleBase" id="RU364065"/>
    </source>
</evidence>
<dbReference type="EMBL" id="PJAI02000006">
    <property type="protein sequence ID" value="TYK66054.1"/>
    <property type="molecule type" value="Genomic_DNA"/>
</dbReference>
<evidence type="ECO:0000256" key="2">
    <source>
        <dbReference type="ARBA" id="ARBA00022448"/>
    </source>
</evidence>
<dbReference type="Gene3D" id="3.40.30.10">
    <property type="entry name" value="Glutaredoxin"/>
    <property type="match status" value="1"/>
</dbReference>
<evidence type="ECO:0000256" key="1">
    <source>
        <dbReference type="ARBA" id="ARBA00007787"/>
    </source>
</evidence>
<keyword evidence="3 6" id="KW-0249">Electron transport</keyword>
<dbReference type="InterPro" id="IPR036249">
    <property type="entry name" value="Thioredoxin-like_sf"/>
</dbReference>
<dbReference type="CDD" id="cd03418">
    <property type="entry name" value="GRX_GRXb_1_3_like"/>
    <property type="match status" value="1"/>
</dbReference>
<evidence type="ECO:0000313" key="8">
    <source>
        <dbReference type="EMBL" id="TYK66054.1"/>
    </source>
</evidence>
<accession>A0ABY3MY82</accession>
<dbReference type="PANTHER" id="PTHR45694">
    <property type="entry name" value="GLUTAREDOXIN 2"/>
    <property type="match status" value="1"/>
</dbReference>
<keyword evidence="6" id="KW-0963">Cytoplasm</keyword>
<keyword evidence="5 6" id="KW-0676">Redox-active center</keyword>
<dbReference type="InterPro" id="IPR011767">
    <property type="entry name" value="GLR_AS"/>
</dbReference>
<keyword evidence="9" id="KW-1185">Reference proteome</keyword>
<comment type="function">
    <text evidence="6">Has a glutathione-disulfide oxidoreductase activity in the presence of NADPH and glutathione reductase. Reduces low molecular weight disulfides and proteins.</text>
</comment>
<dbReference type="PRINTS" id="PR00160">
    <property type="entry name" value="GLUTAREDOXIN"/>
</dbReference>
<proteinExistence type="inferred from homology"/>
<evidence type="ECO:0000259" key="7">
    <source>
        <dbReference type="Pfam" id="PF00462"/>
    </source>
</evidence>
<dbReference type="NCBIfam" id="TIGR02181">
    <property type="entry name" value="GRX_bact"/>
    <property type="match status" value="1"/>
</dbReference>
<dbReference type="InterPro" id="IPR002109">
    <property type="entry name" value="Glutaredoxin"/>
</dbReference>
<gene>
    <name evidence="8" type="primary">grxC</name>
    <name evidence="8" type="ORF">CWS31_007240</name>
</gene>
<comment type="similarity">
    <text evidence="1 6">Belongs to the glutaredoxin family.</text>
</comment>